<dbReference type="Gene3D" id="3.40.50.980">
    <property type="match status" value="2"/>
</dbReference>
<protein>
    <submittedName>
        <fullName evidence="3">Long-chain fatty acid--CoA ligase</fullName>
    </submittedName>
</protein>
<dbReference type="GO" id="GO:0016874">
    <property type="term" value="F:ligase activity"/>
    <property type="evidence" value="ECO:0007669"/>
    <property type="project" value="UniProtKB-KW"/>
</dbReference>
<gene>
    <name evidence="3" type="ORF">ACFQWB_12645</name>
</gene>
<sequence length="562" mass="62416">MDRAERPWLSSYEPEVPPTLDYPPETVDSLLKSAAARFGNRTAISFFGRRTNYRELLRRSLQFAHNIRKLGLRKGDRVALMLPNMPAYVVAYYGTFLAGGVVAQTNPLYTERELETQLADCGARWIVCLDLLYARVCSVKPRTPLQAVIVTGIADDLPAVKRWLYPWMQKRKKAPIAKIPPNEPAIRLYPWLDTAEAPDDPVHNAPDDLAVLQYTGGTTGRPKGAMLTHANLTANVRQCRAWLHRAREGEEVALGAVPFFHVYGMTVAMNFAVSIGATMTLIPKFEPDLLLGAIRGTRPTMFPGAPTMYLSVLKHPKHRPGDLASIRVCVSGSAPLPLDVQQEFELKSGGKLVEGYGLSEASPVTHANPIWGENRTGTIGLPWPDTDCRIVDTDTGEPLGPGQIGELQIRGPQVMRGYWNRPEETAAAFDDGWLRTGDLASMDEQGYFRIVERLKDMINCGGFKVYPREVEEVLFEHPAVREAAVVGVPDGYRGETVKAFVVRQSGVTEDELNRFCRERLAAYKVPRQYEFVDALPKSAVGKVLRRLLKERTESGSDGEGKS</sequence>
<evidence type="ECO:0000313" key="3">
    <source>
        <dbReference type="EMBL" id="MFC7750768.1"/>
    </source>
</evidence>
<reference evidence="4" key="1">
    <citation type="journal article" date="2019" name="Int. J. Syst. Evol. Microbiol.">
        <title>The Global Catalogue of Microorganisms (GCM) 10K type strain sequencing project: providing services to taxonomists for standard genome sequencing and annotation.</title>
        <authorList>
            <consortium name="The Broad Institute Genomics Platform"/>
            <consortium name="The Broad Institute Genome Sequencing Center for Infectious Disease"/>
            <person name="Wu L."/>
            <person name="Ma J."/>
        </authorList>
    </citation>
    <scope>NUCLEOTIDE SEQUENCE [LARGE SCALE GENOMIC DNA]</scope>
    <source>
        <strain evidence="4">JCM 18657</strain>
    </source>
</reference>
<dbReference type="SUPFAM" id="SSF56801">
    <property type="entry name" value="Acetyl-CoA synthetase-like"/>
    <property type="match status" value="1"/>
</dbReference>
<name>A0ABW2V681_9BACL</name>
<dbReference type="EMBL" id="JBHTGQ010000028">
    <property type="protein sequence ID" value="MFC7750768.1"/>
    <property type="molecule type" value="Genomic_DNA"/>
</dbReference>
<dbReference type="InterPro" id="IPR045851">
    <property type="entry name" value="AMP-bd_C_sf"/>
</dbReference>
<dbReference type="Gene3D" id="3.30.300.30">
    <property type="match status" value="1"/>
</dbReference>
<dbReference type="Gene3D" id="2.30.38.10">
    <property type="entry name" value="Luciferase, Domain 3"/>
    <property type="match status" value="1"/>
</dbReference>
<dbReference type="PROSITE" id="PS00455">
    <property type="entry name" value="AMP_BINDING"/>
    <property type="match status" value="1"/>
</dbReference>
<keyword evidence="3" id="KW-0436">Ligase</keyword>
<dbReference type="RefSeq" id="WP_138789146.1">
    <property type="nucleotide sequence ID" value="NZ_JBHTGQ010000028.1"/>
</dbReference>
<dbReference type="CDD" id="cd05936">
    <property type="entry name" value="FC-FACS_FadD_like"/>
    <property type="match status" value="1"/>
</dbReference>
<organism evidence="3 4">
    <name type="scientific">Paenibacillus thermoaerophilus</name>
    <dbReference type="NCBI Taxonomy" id="1215385"/>
    <lineage>
        <taxon>Bacteria</taxon>
        <taxon>Bacillati</taxon>
        <taxon>Bacillota</taxon>
        <taxon>Bacilli</taxon>
        <taxon>Bacillales</taxon>
        <taxon>Paenibacillaceae</taxon>
        <taxon>Paenibacillus</taxon>
    </lineage>
</organism>
<feature type="domain" description="AMP-dependent synthetase/ligase" evidence="1">
    <location>
        <begin position="32"/>
        <end position="419"/>
    </location>
</feature>
<feature type="domain" description="AMP-binding enzyme C-terminal" evidence="2">
    <location>
        <begin position="469"/>
        <end position="542"/>
    </location>
</feature>
<dbReference type="InterPro" id="IPR050237">
    <property type="entry name" value="ATP-dep_AMP-bd_enzyme"/>
</dbReference>
<dbReference type="Proteomes" id="UP001596528">
    <property type="component" value="Unassembled WGS sequence"/>
</dbReference>
<keyword evidence="4" id="KW-1185">Reference proteome</keyword>
<accession>A0ABW2V681</accession>
<dbReference type="Pfam" id="PF13193">
    <property type="entry name" value="AMP-binding_C"/>
    <property type="match status" value="1"/>
</dbReference>
<evidence type="ECO:0000259" key="1">
    <source>
        <dbReference type="Pfam" id="PF00501"/>
    </source>
</evidence>
<dbReference type="Pfam" id="PF00501">
    <property type="entry name" value="AMP-binding"/>
    <property type="match status" value="1"/>
</dbReference>
<dbReference type="InterPro" id="IPR025110">
    <property type="entry name" value="AMP-bd_C"/>
</dbReference>
<evidence type="ECO:0000259" key="2">
    <source>
        <dbReference type="Pfam" id="PF13193"/>
    </source>
</evidence>
<proteinExistence type="predicted"/>
<evidence type="ECO:0000313" key="4">
    <source>
        <dbReference type="Proteomes" id="UP001596528"/>
    </source>
</evidence>
<dbReference type="InterPro" id="IPR020845">
    <property type="entry name" value="AMP-binding_CS"/>
</dbReference>
<comment type="caution">
    <text evidence="3">The sequence shown here is derived from an EMBL/GenBank/DDBJ whole genome shotgun (WGS) entry which is preliminary data.</text>
</comment>
<dbReference type="PANTHER" id="PTHR43767">
    <property type="entry name" value="LONG-CHAIN-FATTY-ACID--COA LIGASE"/>
    <property type="match status" value="1"/>
</dbReference>
<dbReference type="InterPro" id="IPR000873">
    <property type="entry name" value="AMP-dep_synth/lig_dom"/>
</dbReference>
<dbReference type="PANTHER" id="PTHR43767:SF9">
    <property type="entry name" value="LONG-CHAIN-FATTY-ACID--COA LIGASE"/>
    <property type="match status" value="1"/>
</dbReference>